<evidence type="ECO:0008006" key="4">
    <source>
        <dbReference type="Google" id="ProtNLM"/>
    </source>
</evidence>
<dbReference type="KEGG" id="bfn:OI25_2951"/>
<dbReference type="EMBL" id="CP010026">
    <property type="protein sequence ID" value="AJZ58021.1"/>
    <property type="molecule type" value="Genomic_DNA"/>
</dbReference>
<organism evidence="2 3">
    <name type="scientific">Paraburkholderia fungorum</name>
    <dbReference type="NCBI Taxonomy" id="134537"/>
    <lineage>
        <taxon>Bacteria</taxon>
        <taxon>Pseudomonadati</taxon>
        <taxon>Pseudomonadota</taxon>
        <taxon>Betaproteobacteria</taxon>
        <taxon>Burkholderiales</taxon>
        <taxon>Burkholderiaceae</taxon>
        <taxon>Paraburkholderia</taxon>
    </lineage>
</organism>
<accession>A0AAU8SVM8</accession>
<evidence type="ECO:0000313" key="3">
    <source>
        <dbReference type="Proteomes" id="UP000032614"/>
    </source>
</evidence>
<name>A0AAU8SVM8_9BURK</name>
<proteinExistence type="predicted"/>
<dbReference type="AlphaFoldDB" id="A0AAU8SVM8"/>
<reference evidence="2 3" key="1">
    <citation type="journal article" date="2015" name="Genome Announc.">
        <title>Complete genome sequences for 59 burkholderia isolates, both pathogenic and near neighbor.</title>
        <authorList>
            <person name="Johnson S.L."/>
            <person name="Bishop-Lilly K.A."/>
            <person name="Ladner J.T."/>
            <person name="Daligault H.E."/>
            <person name="Davenport K.W."/>
            <person name="Jaissle J."/>
            <person name="Frey K.G."/>
            <person name="Koroleva G.I."/>
            <person name="Bruce D.C."/>
            <person name="Coyne S.R."/>
            <person name="Broomall S.M."/>
            <person name="Li P.E."/>
            <person name="Teshima H."/>
            <person name="Gibbons H.S."/>
            <person name="Palacios G.F."/>
            <person name="Rosenzweig C.N."/>
            <person name="Redden C.L."/>
            <person name="Xu Y."/>
            <person name="Minogue T.D."/>
            <person name="Chain P.S."/>
        </authorList>
    </citation>
    <scope>NUCLEOTIDE SEQUENCE [LARGE SCALE GENOMIC DNA]</scope>
    <source>
        <strain evidence="2 3">ATCC BAA-463</strain>
    </source>
</reference>
<protein>
    <recommendedName>
        <fullName evidence="4">Lipoprotein</fullName>
    </recommendedName>
</protein>
<sequence>MKNRIKPLAASALVAFALVSGCSKKVPDAPVDSTAATASKPGSTDWNDEAGKAAIVADSGAKQAYVCVFIYPDALQRGTNVRAIDRPDLGMKKVSINEESVEATSADRAHSIMLEATNHSLQIGPCTANLANASVDKSLPLSSYVVLQSGLQVGLLYYGLGKSPLPTPDLAHEFDADYQSTTDSFKQQDLIKGIQAKYQAEQQAELASPYFVVKATAALGHYDQQTKSFPVLGLGMDGNSWLNMADSPSYGVVLRGEPRFNSVVPASEDQARALEAKVAASGNNRLPLNVDVYVKAADTLSYAARKDVVAKVVAVHIADTNDSPIADIH</sequence>
<evidence type="ECO:0000313" key="2">
    <source>
        <dbReference type="EMBL" id="AJZ58021.1"/>
    </source>
</evidence>
<dbReference type="GeneID" id="66516887"/>
<feature type="signal peptide" evidence="1">
    <location>
        <begin position="1"/>
        <end position="25"/>
    </location>
</feature>
<dbReference type="PROSITE" id="PS51257">
    <property type="entry name" value="PROKAR_LIPOPROTEIN"/>
    <property type="match status" value="1"/>
</dbReference>
<dbReference type="Proteomes" id="UP000032614">
    <property type="component" value="Chromosome 1"/>
</dbReference>
<dbReference type="RefSeq" id="WP_046568647.1">
    <property type="nucleotide sequence ID" value="NZ_CP010026.1"/>
</dbReference>
<feature type="chain" id="PRO_5043784374" description="Lipoprotein" evidence="1">
    <location>
        <begin position="26"/>
        <end position="329"/>
    </location>
</feature>
<evidence type="ECO:0000256" key="1">
    <source>
        <dbReference type="SAM" id="SignalP"/>
    </source>
</evidence>
<keyword evidence="1" id="KW-0732">Signal</keyword>
<gene>
    <name evidence="2" type="ORF">OI25_2951</name>
</gene>